<dbReference type="AlphaFoldDB" id="A0AAN7YCS1"/>
<dbReference type="InterPro" id="IPR000182">
    <property type="entry name" value="GNAT_dom"/>
</dbReference>
<proteinExistence type="predicted"/>
<evidence type="ECO:0000313" key="2">
    <source>
        <dbReference type="EMBL" id="KAK5088755.1"/>
    </source>
</evidence>
<accession>A0AAN7YCS1</accession>
<evidence type="ECO:0000313" key="3">
    <source>
        <dbReference type="Proteomes" id="UP001309876"/>
    </source>
</evidence>
<dbReference type="PANTHER" id="PTHR43792:SF1">
    <property type="entry name" value="N-ACETYLTRANSFERASE DOMAIN-CONTAINING PROTEIN"/>
    <property type="match status" value="1"/>
</dbReference>
<dbReference type="InterPro" id="IPR051531">
    <property type="entry name" value="N-acetyltransferase"/>
</dbReference>
<dbReference type="InterPro" id="IPR016181">
    <property type="entry name" value="Acyl_CoA_acyltransferase"/>
</dbReference>
<evidence type="ECO:0000259" key="1">
    <source>
        <dbReference type="Pfam" id="PF13302"/>
    </source>
</evidence>
<reference evidence="2 3" key="1">
    <citation type="submission" date="2023-08" db="EMBL/GenBank/DDBJ databases">
        <title>Black Yeasts Isolated from many extreme environments.</title>
        <authorList>
            <person name="Coleine C."/>
            <person name="Stajich J.E."/>
            <person name="Selbmann L."/>
        </authorList>
    </citation>
    <scope>NUCLEOTIDE SEQUENCE [LARGE SCALE GENOMIC DNA]</scope>
    <source>
        <strain evidence="2 3">CCFEE 5910</strain>
    </source>
</reference>
<dbReference type="GO" id="GO:0016747">
    <property type="term" value="F:acyltransferase activity, transferring groups other than amino-acyl groups"/>
    <property type="evidence" value="ECO:0007669"/>
    <property type="project" value="InterPro"/>
</dbReference>
<dbReference type="SUPFAM" id="SSF55729">
    <property type="entry name" value="Acyl-CoA N-acyltransferases (Nat)"/>
    <property type="match status" value="1"/>
</dbReference>
<sequence>MSTIKRASTRYRTTRPNIPLTVERKSVEARIDDHLIIQLRIFQQTDLEHAHRLRAQVAVMANTSTGVTDATLEVTQNWMNRFLAPNDKVTFNFMIWAKQDNAPWEHVGVIGSHMLTPVPRIGYMLRTEWWGKSITTRAVQTFLSLWWTLERKVVEIDLNDAQDEHDLHLIRLEYDQDEQLVSTYTSQCRDVKTVPEILVAEIEERNIASIRVVQRSEFQYRAQETIFENTKTFIQHDYTIARP</sequence>
<gene>
    <name evidence="2" type="ORF">LTR05_002976</name>
</gene>
<dbReference type="Pfam" id="PF13302">
    <property type="entry name" value="Acetyltransf_3"/>
    <property type="match status" value="1"/>
</dbReference>
<comment type="caution">
    <text evidence="2">The sequence shown here is derived from an EMBL/GenBank/DDBJ whole genome shotgun (WGS) entry which is preliminary data.</text>
</comment>
<protein>
    <recommendedName>
        <fullName evidence="1">N-acetyltransferase domain-containing protein</fullName>
    </recommendedName>
</protein>
<feature type="domain" description="N-acetyltransferase" evidence="1">
    <location>
        <begin position="38"/>
        <end position="219"/>
    </location>
</feature>
<dbReference type="Proteomes" id="UP001309876">
    <property type="component" value="Unassembled WGS sequence"/>
</dbReference>
<organism evidence="2 3">
    <name type="scientific">Lithohypha guttulata</name>
    <dbReference type="NCBI Taxonomy" id="1690604"/>
    <lineage>
        <taxon>Eukaryota</taxon>
        <taxon>Fungi</taxon>
        <taxon>Dikarya</taxon>
        <taxon>Ascomycota</taxon>
        <taxon>Pezizomycotina</taxon>
        <taxon>Eurotiomycetes</taxon>
        <taxon>Chaetothyriomycetidae</taxon>
        <taxon>Chaetothyriales</taxon>
        <taxon>Trichomeriaceae</taxon>
        <taxon>Lithohypha</taxon>
    </lineage>
</organism>
<dbReference type="Gene3D" id="3.40.630.30">
    <property type="match status" value="1"/>
</dbReference>
<keyword evidence="3" id="KW-1185">Reference proteome</keyword>
<name>A0AAN7YCS1_9EURO</name>
<dbReference type="PANTHER" id="PTHR43792">
    <property type="entry name" value="GNAT FAMILY, PUTATIVE (AFU_ORTHOLOGUE AFUA_3G00765)-RELATED-RELATED"/>
    <property type="match status" value="1"/>
</dbReference>
<dbReference type="EMBL" id="JAVRRJ010000002">
    <property type="protein sequence ID" value="KAK5088755.1"/>
    <property type="molecule type" value="Genomic_DNA"/>
</dbReference>